<evidence type="ECO:0000313" key="1">
    <source>
        <dbReference type="EMBL" id="SHI16464.1"/>
    </source>
</evidence>
<dbReference type="Proteomes" id="UP000189796">
    <property type="component" value="Chromosome I"/>
</dbReference>
<organism evidence="1 2">
    <name type="scientific">Bradyrhizobium erythrophlei</name>
    <dbReference type="NCBI Taxonomy" id="1437360"/>
    <lineage>
        <taxon>Bacteria</taxon>
        <taxon>Pseudomonadati</taxon>
        <taxon>Pseudomonadota</taxon>
        <taxon>Alphaproteobacteria</taxon>
        <taxon>Hyphomicrobiales</taxon>
        <taxon>Nitrobacteraceae</taxon>
        <taxon>Bradyrhizobium</taxon>
    </lineage>
</organism>
<accession>A0A1M5YX61</accession>
<proteinExistence type="predicted"/>
<dbReference type="OrthoDB" id="7562825at2"/>
<reference evidence="1 2" key="1">
    <citation type="submission" date="2016-11" db="EMBL/GenBank/DDBJ databases">
        <authorList>
            <person name="Jaros S."/>
            <person name="Januszkiewicz K."/>
            <person name="Wedrychowicz H."/>
        </authorList>
    </citation>
    <scope>NUCLEOTIDE SEQUENCE [LARGE SCALE GENOMIC DNA]</scope>
    <source>
        <strain evidence="1 2">GAS138</strain>
    </source>
</reference>
<protein>
    <submittedName>
        <fullName evidence="1">Sarcosine oxidase subunit gamma</fullName>
    </submittedName>
</protein>
<dbReference type="AlphaFoldDB" id="A0A1M5YX61"/>
<gene>
    <name evidence="1" type="ORF">SAMN05443248_8901</name>
</gene>
<dbReference type="EMBL" id="LT670817">
    <property type="protein sequence ID" value="SHI16464.1"/>
    <property type="molecule type" value="Genomic_DNA"/>
</dbReference>
<name>A0A1M5YX61_9BRAD</name>
<dbReference type="InterPro" id="IPR027266">
    <property type="entry name" value="TrmE/GcvT-like"/>
</dbReference>
<dbReference type="SUPFAM" id="SSF103025">
    <property type="entry name" value="Folate-binding domain"/>
    <property type="match status" value="1"/>
</dbReference>
<evidence type="ECO:0000313" key="2">
    <source>
        <dbReference type="Proteomes" id="UP000189796"/>
    </source>
</evidence>
<dbReference type="RefSeq" id="WP_079606839.1">
    <property type="nucleotide sequence ID" value="NZ_LT670817.1"/>
</dbReference>
<dbReference type="InterPro" id="IPR007375">
    <property type="entry name" value="SoxG"/>
</dbReference>
<sequence>MLDLAFRRLNSLGAVSHSAVSIPSATLAVLPDAVKLSFRGRPSSFQVAGNAFGISLPQTACRFAVRGSRAVYWLGPDEWLLQATGEQPSALFASMETALAGHFCSLVDISHRSDAFAVSGRMSDYVLNHGCPLDLSLRAFPVGMCTRTILGKATILLSRPEIDTFHIDVWRSFAPYVWQLLDEARSELSDGRRRH</sequence>
<dbReference type="Gene3D" id="3.30.1360.120">
    <property type="entry name" value="Probable tRNA modification gtpase trme, domain 1"/>
    <property type="match status" value="1"/>
</dbReference>
<dbReference type="Gene3D" id="3.30.70.1520">
    <property type="entry name" value="Heterotetrameric sarcosine oxidase"/>
    <property type="match status" value="1"/>
</dbReference>
<dbReference type="Pfam" id="PF04268">
    <property type="entry name" value="SoxG"/>
    <property type="match status" value="1"/>
</dbReference>